<dbReference type="KEGG" id="lak:106162817"/>
<evidence type="ECO:0000256" key="10">
    <source>
        <dbReference type="SAM" id="MobiDB-lite"/>
    </source>
</evidence>
<keyword evidence="11" id="KW-1185">Reference proteome</keyword>
<dbReference type="InParanoid" id="A0A1S3IE14"/>
<proteinExistence type="inferred from homology"/>
<protein>
    <recommendedName>
        <fullName evidence="9">Carbohydrate sulfotransferase</fullName>
        <ecNumber evidence="9">2.8.2.-</ecNumber>
    </recommendedName>
</protein>
<evidence type="ECO:0000256" key="6">
    <source>
        <dbReference type="ARBA" id="ARBA00023034"/>
    </source>
</evidence>
<feature type="region of interest" description="Disordered" evidence="10">
    <location>
        <begin position="54"/>
        <end position="75"/>
    </location>
</feature>
<evidence type="ECO:0000256" key="9">
    <source>
        <dbReference type="RuleBase" id="RU364020"/>
    </source>
</evidence>
<gene>
    <name evidence="12" type="primary">LOC106162817</name>
</gene>
<keyword evidence="8 9" id="KW-0325">Glycoprotein</keyword>
<evidence type="ECO:0000256" key="5">
    <source>
        <dbReference type="ARBA" id="ARBA00022989"/>
    </source>
</evidence>
<dbReference type="GO" id="GO:0008146">
    <property type="term" value="F:sulfotransferase activity"/>
    <property type="evidence" value="ECO:0007669"/>
    <property type="project" value="InterPro"/>
</dbReference>
<keyword evidence="6 9" id="KW-0333">Golgi apparatus</keyword>
<organism evidence="11 12">
    <name type="scientific">Lingula anatina</name>
    <name type="common">Brachiopod</name>
    <name type="synonym">Lingula unguis</name>
    <dbReference type="NCBI Taxonomy" id="7574"/>
    <lineage>
        <taxon>Eukaryota</taxon>
        <taxon>Metazoa</taxon>
        <taxon>Spiralia</taxon>
        <taxon>Lophotrochozoa</taxon>
        <taxon>Brachiopoda</taxon>
        <taxon>Linguliformea</taxon>
        <taxon>Lingulata</taxon>
        <taxon>Lingulida</taxon>
        <taxon>Linguloidea</taxon>
        <taxon>Lingulidae</taxon>
        <taxon>Lingula</taxon>
    </lineage>
</organism>
<evidence type="ECO:0000256" key="4">
    <source>
        <dbReference type="ARBA" id="ARBA00022692"/>
    </source>
</evidence>
<dbReference type="PANTHER" id="PTHR12137:SF54">
    <property type="entry name" value="CARBOHYDRATE SULFOTRANSFERASE"/>
    <property type="match status" value="1"/>
</dbReference>
<keyword evidence="9" id="KW-0735">Signal-anchor</keyword>
<dbReference type="PANTHER" id="PTHR12137">
    <property type="entry name" value="CARBOHYDRATE SULFOTRANSFERASE"/>
    <property type="match status" value="1"/>
</dbReference>
<evidence type="ECO:0000313" key="12">
    <source>
        <dbReference type="RefSeq" id="XP_013395694.1"/>
    </source>
</evidence>
<evidence type="ECO:0000256" key="3">
    <source>
        <dbReference type="ARBA" id="ARBA00022679"/>
    </source>
</evidence>
<evidence type="ECO:0000313" key="11">
    <source>
        <dbReference type="Proteomes" id="UP000085678"/>
    </source>
</evidence>
<reference evidence="12" key="1">
    <citation type="submission" date="2025-08" db="UniProtKB">
        <authorList>
            <consortium name="RefSeq"/>
        </authorList>
    </citation>
    <scope>IDENTIFICATION</scope>
    <source>
        <tissue evidence="12">Gonads</tissue>
    </source>
</reference>
<sequence>MQQVRSHLKNARHKIAPKCPVAKIAKLSYIPVVFIVTFVLGLFYQKDLLVDPLSGNTNPGRSGNRPIDRQTKDPFLNSDFNLESIPPSWVNEMKARRSRLLQQCQAMKDEWTSRFTNQDGVSDELVSSPAPPLSKFGGPIGYLTYVDQKHKFLFCGVPKVAIMNWRVVLLQLSGKHLSAQSLMDIIQSSDSWEEDIPRIEGKLDGRHDGFLKVMFVRHPFERLLHDDEATFENFVKRVISSYDPRSRSLKTVPGHIHWGEMYQLCDPCNVRYDIIGHYDTLTEDASNVLKLLGTNVTFPSEEFIESYRKGNRHGYGNTQQMMAQALRKLSGEDRRTLSEIFKVDGRLFGFDVNMTVMPY</sequence>
<accession>A0A1S3IE14</accession>
<keyword evidence="3 9" id="KW-0808">Transferase</keyword>
<keyword evidence="5 9" id="KW-1133">Transmembrane helix</keyword>
<name>A0A1S3IE14_LINAN</name>
<evidence type="ECO:0000256" key="2">
    <source>
        <dbReference type="ARBA" id="ARBA00006339"/>
    </source>
</evidence>
<keyword evidence="7 9" id="KW-0472">Membrane</keyword>
<dbReference type="Proteomes" id="UP000085678">
    <property type="component" value="Unplaced"/>
</dbReference>
<dbReference type="InterPro" id="IPR005331">
    <property type="entry name" value="Sulfotransferase"/>
</dbReference>
<dbReference type="EC" id="2.8.2.-" evidence="9"/>
<evidence type="ECO:0000256" key="8">
    <source>
        <dbReference type="ARBA" id="ARBA00023180"/>
    </source>
</evidence>
<dbReference type="GO" id="GO:0016051">
    <property type="term" value="P:carbohydrate biosynthetic process"/>
    <property type="evidence" value="ECO:0007669"/>
    <property type="project" value="InterPro"/>
</dbReference>
<dbReference type="GO" id="GO:0000139">
    <property type="term" value="C:Golgi membrane"/>
    <property type="evidence" value="ECO:0007669"/>
    <property type="project" value="UniProtKB-SubCell"/>
</dbReference>
<dbReference type="GO" id="GO:0030166">
    <property type="term" value="P:proteoglycan biosynthetic process"/>
    <property type="evidence" value="ECO:0007669"/>
    <property type="project" value="TreeGrafter"/>
</dbReference>
<evidence type="ECO:0000256" key="1">
    <source>
        <dbReference type="ARBA" id="ARBA00004323"/>
    </source>
</evidence>
<dbReference type="OrthoDB" id="2019940at2759"/>
<feature type="transmembrane region" description="Helical" evidence="9">
    <location>
        <begin position="21"/>
        <end position="44"/>
    </location>
</feature>
<comment type="similarity">
    <text evidence="2 9">Belongs to the sulfotransferase 2 family.</text>
</comment>
<dbReference type="RefSeq" id="XP_013395694.1">
    <property type="nucleotide sequence ID" value="XM_013540240.1"/>
</dbReference>
<evidence type="ECO:0000256" key="7">
    <source>
        <dbReference type="ARBA" id="ARBA00023136"/>
    </source>
</evidence>
<dbReference type="InterPro" id="IPR018011">
    <property type="entry name" value="Carb_sulfotrans_8-10"/>
</dbReference>
<keyword evidence="4 9" id="KW-0812">Transmembrane</keyword>
<keyword evidence="9" id="KW-0119">Carbohydrate metabolism</keyword>
<dbReference type="AlphaFoldDB" id="A0A1S3IE14"/>
<comment type="subcellular location">
    <subcellularLocation>
        <location evidence="1 9">Golgi apparatus membrane</location>
        <topology evidence="1 9">Single-pass type II membrane protein</topology>
    </subcellularLocation>
</comment>
<dbReference type="Pfam" id="PF03567">
    <property type="entry name" value="Sulfotransfer_2"/>
    <property type="match status" value="1"/>
</dbReference>
<dbReference type="GeneID" id="106162817"/>